<sequence length="226" mass="24631">MPLTTQHSTRIEQPGAEIMVPLQRFWERQGKIAIGVLGVVAVLIAAGIMILRQQAKAEEAAAGKLAEASLFYWQGDFQRSLQVARETAQQYGSTPSGIDAHRQAGDAAFFAGDFKTAIAEYRRYLDRNKQGMLADAAGRSLAYALESAHEFADAEKQYLALVGHFDRSSSAEFLLAAARCERGQNQPARAIPHLQRLIDEFGDTDYAQPARIQLAELQAAGTGAAH</sequence>
<gene>
    <name evidence="2" type="ORF">HY076_01925</name>
</gene>
<keyword evidence="1" id="KW-0472">Membrane</keyword>
<evidence type="ECO:0000313" key="2">
    <source>
        <dbReference type="EMBL" id="MBI3539016.1"/>
    </source>
</evidence>
<accession>A0A9D6QJC1</accession>
<dbReference type="AlphaFoldDB" id="A0A9D6QJC1"/>
<feature type="transmembrane region" description="Helical" evidence="1">
    <location>
        <begin position="32"/>
        <end position="51"/>
    </location>
</feature>
<dbReference type="Pfam" id="PF13432">
    <property type="entry name" value="TPR_16"/>
    <property type="match status" value="2"/>
</dbReference>
<dbReference type="Proteomes" id="UP000807850">
    <property type="component" value="Unassembled WGS sequence"/>
</dbReference>
<dbReference type="Gene3D" id="1.25.40.10">
    <property type="entry name" value="Tetratricopeptide repeat domain"/>
    <property type="match status" value="1"/>
</dbReference>
<keyword evidence="1" id="KW-1133">Transmembrane helix</keyword>
<organism evidence="2 3">
    <name type="scientific">Eiseniibacteriota bacterium</name>
    <dbReference type="NCBI Taxonomy" id="2212470"/>
    <lineage>
        <taxon>Bacteria</taxon>
        <taxon>Candidatus Eiseniibacteriota</taxon>
    </lineage>
</organism>
<dbReference type="EMBL" id="JACQAY010000056">
    <property type="protein sequence ID" value="MBI3539016.1"/>
    <property type="molecule type" value="Genomic_DNA"/>
</dbReference>
<comment type="caution">
    <text evidence="2">The sequence shown here is derived from an EMBL/GenBank/DDBJ whole genome shotgun (WGS) entry which is preliminary data.</text>
</comment>
<proteinExistence type="predicted"/>
<keyword evidence="1" id="KW-0812">Transmembrane</keyword>
<dbReference type="SUPFAM" id="SSF48452">
    <property type="entry name" value="TPR-like"/>
    <property type="match status" value="1"/>
</dbReference>
<evidence type="ECO:0000313" key="3">
    <source>
        <dbReference type="Proteomes" id="UP000807850"/>
    </source>
</evidence>
<name>A0A9D6QJC1_UNCEI</name>
<dbReference type="InterPro" id="IPR011990">
    <property type="entry name" value="TPR-like_helical_dom_sf"/>
</dbReference>
<reference evidence="2" key="1">
    <citation type="submission" date="2020-07" db="EMBL/GenBank/DDBJ databases">
        <title>Huge and variable diversity of episymbiotic CPR bacteria and DPANN archaea in groundwater ecosystems.</title>
        <authorList>
            <person name="He C.Y."/>
            <person name="Keren R."/>
            <person name="Whittaker M."/>
            <person name="Farag I.F."/>
            <person name="Doudna J."/>
            <person name="Cate J.H.D."/>
            <person name="Banfield J.F."/>
        </authorList>
    </citation>
    <scope>NUCLEOTIDE SEQUENCE</scope>
    <source>
        <strain evidence="2">NC_groundwater_928_Pr1_S-0.2um_72_17</strain>
    </source>
</reference>
<protein>
    <submittedName>
        <fullName evidence="2">Tetratricopeptide repeat protein</fullName>
    </submittedName>
</protein>
<evidence type="ECO:0000256" key="1">
    <source>
        <dbReference type="SAM" id="Phobius"/>
    </source>
</evidence>